<comment type="subcellular location">
    <subcellularLocation>
        <location evidence="1">Cell membrane</location>
        <topology evidence="1">Lipid-anchor</topology>
    </subcellularLocation>
</comment>
<protein>
    <submittedName>
        <fullName evidence="10">BMP family protein</fullName>
    </submittedName>
</protein>
<evidence type="ECO:0000256" key="7">
    <source>
        <dbReference type="SAM" id="MobiDB-lite"/>
    </source>
</evidence>
<feature type="domain" description="ABC transporter substrate-binding protein PnrA-like" evidence="9">
    <location>
        <begin position="58"/>
        <end position="362"/>
    </location>
</feature>
<evidence type="ECO:0000256" key="3">
    <source>
        <dbReference type="ARBA" id="ARBA00022475"/>
    </source>
</evidence>
<feature type="region of interest" description="Disordered" evidence="7">
    <location>
        <begin position="24"/>
        <end position="50"/>
    </location>
</feature>
<proteinExistence type="inferred from homology"/>
<organism evidence="10 11">
    <name type="scientific">Streptomyces polyrhachis</name>
    <dbReference type="NCBI Taxonomy" id="1282885"/>
    <lineage>
        <taxon>Bacteria</taxon>
        <taxon>Bacillati</taxon>
        <taxon>Actinomycetota</taxon>
        <taxon>Actinomycetes</taxon>
        <taxon>Kitasatosporales</taxon>
        <taxon>Streptomycetaceae</taxon>
        <taxon>Streptomyces</taxon>
    </lineage>
</organism>
<feature type="signal peptide" evidence="8">
    <location>
        <begin position="1"/>
        <end position="20"/>
    </location>
</feature>
<keyword evidence="6" id="KW-0449">Lipoprotein</keyword>
<dbReference type="PANTHER" id="PTHR34296:SF2">
    <property type="entry name" value="ABC TRANSPORTER GUANOSINE-BINDING PROTEIN NUPN"/>
    <property type="match status" value="1"/>
</dbReference>
<evidence type="ECO:0000256" key="5">
    <source>
        <dbReference type="ARBA" id="ARBA00023136"/>
    </source>
</evidence>
<keyword evidence="4 8" id="KW-0732">Signal</keyword>
<dbReference type="PROSITE" id="PS51257">
    <property type="entry name" value="PROKAR_LIPOPROTEIN"/>
    <property type="match status" value="1"/>
</dbReference>
<evidence type="ECO:0000259" key="9">
    <source>
        <dbReference type="Pfam" id="PF02608"/>
    </source>
</evidence>
<feature type="chain" id="PRO_5047147314" evidence="8">
    <location>
        <begin position="21"/>
        <end position="366"/>
    </location>
</feature>
<evidence type="ECO:0000256" key="2">
    <source>
        <dbReference type="ARBA" id="ARBA00008610"/>
    </source>
</evidence>
<name>A0ABW2G9D8_9ACTN</name>
<dbReference type="InterPro" id="IPR028082">
    <property type="entry name" value="Peripla_BP_I"/>
</dbReference>
<dbReference type="CDD" id="cd06354">
    <property type="entry name" value="PBP1_PrnA-like"/>
    <property type="match status" value="1"/>
</dbReference>
<reference evidence="11" key="1">
    <citation type="journal article" date="2019" name="Int. J. Syst. Evol. Microbiol.">
        <title>The Global Catalogue of Microorganisms (GCM) 10K type strain sequencing project: providing services to taxonomists for standard genome sequencing and annotation.</title>
        <authorList>
            <consortium name="The Broad Institute Genomics Platform"/>
            <consortium name="The Broad Institute Genome Sequencing Center for Infectious Disease"/>
            <person name="Wu L."/>
            <person name="Ma J."/>
        </authorList>
    </citation>
    <scope>NUCLEOTIDE SEQUENCE [LARGE SCALE GENOMIC DNA]</scope>
    <source>
        <strain evidence="11">CGMCC 1.13681</strain>
    </source>
</reference>
<comment type="similarity">
    <text evidence="2">Belongs to the BMP lipoprotein family.</text>
</comment>
<sequence length="366" mass="37832">MRRVPQLAVAALTAASLTFAATACGDDDSSSGGSGSSSSPSGGSAESDAKKNGAALAYDVGGRGDQSFNDAAAAGYDKAKKQYGWKGQELEPSAGESDADKIQRLTDLAKKGYNPVIAVGFVYANAVKDVAPKFPKTTFGLIDDSSVQGKNITNIVFAEQEGSYLAGVVAAKTSKSKTVGFIGGVETPLIKKFEAGYAQGVKDTDSSVKVQVKYLTQPPDFSGFEKPDLGKEAAQGQLDAGADVIYQAAGGAGRGAIEATAEAGKWAIGVDSDQYEQAGLKAFKAQILTSVEKNVSGAVYNLIESVDAGKPETGVVTYTLKGHEGEKGVSLSQSNPAFRDMKDVQDAVNEATKKIVDGQIKVNTTP</sequence>
<dbReference type="PANTHER" id="PTHR34296">
    <property type="entry name" value="TRANSCRIPTIONAL ACTIVATOR PROTEIN MED"/>
    <property type="match status" value="1"/>
</dbReference>
<dbReference type="EMBL" id="JBHSZO010000004">
    <property type="protein sequence ID" value="MFC7217348.1"/>
    <property type="molecule type" value="Genomic_DNA"/>
</dbReference>
<dbReference type="InterPro" id="IPR003760">
    <property type="entry name" value="PnrA-like"/>
</dbReference>
<keyword evidence="3" id="KW-1003">Cell membrane</keyword>
<keyword evidence="5" id="KW-0472">Membrane</keyword>
<evidence type="ECO:0000256" key="1">
    <source>
        <dbReference type="ARBA" id="ARBA00004193"/>
    </source>
</evidence>
<dbReference type="InterPro" id="IPR050957">
    <property type="entry name" value="BMP_lipoprotein"/>
</dbReference>
<comment type="caution">
    <text evidence="10">The sequence shown here is derived from an EMBL/GenBank/DDBJ whole genome shotgun (WGS) entry which is preliminary data.</text>
</comment>
<keyword evidence="11" id="KW-1185">Reference proteome</keyword>
<dbReference type="SUPFAM" id="SSF53822">
    <property type="entry name" value="Periplasmic binding protein-like I"/>
    <property type="match status" value="1"/>
</dbReference>
<evidence type="ECO:0000256" key="8">
    <source>
        <dbReference type="SAM" id="SignalP"/>
    </source>
</evidence>
<gene>
    <name evidence="10" type="ORF">ACFQLX_04055</name>
</gene>
<accession>A0ABW2G9D8</accession>
<evidence type="ECO:0000313" key="10">
    <source>
        <dbReference type="EMBL" id="MFC7217348.1"/>
    </source>
</evidence>
<dbReference type="Proteomes" id="UP001596413">
    <property type="component" value="Unassembled WGS sequence"/>
</dbReference>
<evidence type="ECO:0000313" key="11">
    <source>
        <dbReference type="Proteomes" id="UP001596413"/>
    </source>
</evidence>
<evidence type="ECO:0000256" key="6">
    <source>
        <dbReference type="ARBA" id="ARBA00023288"/>
    </source>
</evidence>
<dbReference type="Gene3D" id="3.40.50.2300">
    <property type="match status" value="2"/>
</dbReference>
<evidence type="ECO:0000256" key="4">
    <source>
        <dbReference type="ARBA" id="ARBA00022729"/>
    </source>
</evidence>
<dbReference type="Pfam" id="PF02608">
    <property type="entry name" value="Bmp"/>
    <property type="match status" value="1"/>
</dbReference>
<dbReference type="RefSeq" id="WP_386411969.1">
    <property type="nucleotide sequence ID" value="NZ_JBHSZO010000004.1"/>
</dbReference>